<feature type="region of interest" description="Disordered" evidence="1">
    <location>
        <begin position="245"/>
        <end position="269"/>
    </location>
</feature>
<organism evidence="2 3">
    <name type="scientific">Melipona quadrifasciata</name>
    <dbReference type="NCBI Taxonomy" id="166423"/>
    <lineage>
        <taxon>Eukaryota</taxon>
        <taxon>Metazoa</taxon>
        <taxon>Ecdysozoa</taxon>
        <taxon>Arthropoda</taxon>
        <taxon>Hexapoda</taxon>
        <taxon>Insecta</taxon>
        <taxon>Pterygota</taxon>
        <taxon>Neoptera</taxon>
        <taxon>Endopterygota</taxon>
        <taxon>Hymenoptera</taxon>
        <taxon>Apocrita</taxon>
        <taxon>Aculeata</taxon>
        <taxon>Apoidea</taxon>
        <taxon>Anthophila</taxon>
        <taxon>Apidae</taxon>
        <taxon>Melipona</taxon>
    </lineage>
</organism>
<sequence>MGLKEIYASMFNPKYTAQNECEAIKKKKVFSDERRMPRKKSHILSIIMLIVRTVHDAVELAKLADKKTAASRSELFGGRGDSAGNENRLRTGRNTKNRQQPRLPTCSVMTFGTPFHTEKSQFVGDNPARLCDVTILVVIAKATYLLPAIDLLRLRTSEEAALKLISFLSFCARKHNGTVVALGLTPFQHRVIKIISLLEGLALPPYPLKALRKSQMNRFLFFRREYVINNPSTRVVGRSVQIVPNSSQQSNSRRANDKSKKNVLETMDD</sequence>
<name>A0A0N0BIL2_9HYME</name>
<evidence type="ECO:0000313" key="2">
    <source>
        <dbReference type="EMBL" id="KOX77614.1"/>
    </source>
</evidence>
<dbReference type="AlphaFoldDB" id="A0A0N0BIL2"/>
<feature type="compositionally biased region" description="Basic and acidic residues" evidence="1">
    <location>
        <begin position="254"/>
        <end position="263"/>
    </location>
</feature>
<protein>
    <submittedName>
        <fullName evidence="2">Uncharacterized protein</fullName>
    </submittedName>
</protein>
<accession>A0A0N0BIL2</accession>
<proteinExistence type="predicted"/>
<reference evidence="2 3" key="1">
    <citation type="submission" date="2015-07" db="EMBL/GenBank/DDBJ databases">
        <title>The genome of Melipona quadrifasciata.</title>
        <authorList>
            <person name="Pan H."/>
            <person name="Kapheim K."/>
        </authorList>
    </citation>
    <scope>NUCLEOTIDE SEQUENCE [LARGE SCALE GENOMIC DNA]</scope>
    <source>
        <strain evidence="2">0111107301</strain>
        <tissue evidence="2">Whole body</tissue>
    </source>
</reference>
<evidence type="ECO:0000313" key="3">
    <source>
        <dbReference type="Proteomes" id="UP000053105"/>
    </source>
</evidence>
<dbReference type="EMBL" id="KQ435729">
    <property type="protein sequence ID" value="KOX77614.1"/>
    <property type="molecule type" value="Genomic_DNA"/>
</dbReference>
<keyword evidence="3" id="KW-1185">Reference proteome</keyword>
<feature type="region of interest" description="Disordered" evidence="1">
    <location>
        <begin position="74"/>
        <end position="101"/>
    </location>
</feature>
<gene>
    <name evidence="2" type="ORF">WN51_09279</name>
</gene>
<dbReference type="Proteomes" id="UP000053105">
    <property type="component" value="Unassembled WGS sequence"/>
</dbReference>
<evidence type="ECO:0000256" key="1">
    <source>
        <dbReference type="SAM" id="MobiDB-lite"/>
    </source>
</evidence>